<comment type="caution">
    <text evidence="1">The sequence shown here is derived from an EMBL/GenBank/DDBJ whole genome shotgun (WGS) entry which is preliminary data.</text>
</comment>
<dbReference type="EMBL" id="QSFD01000001">
    <property type="protein sequence ID" value="RHA20607.1"/>
    <property type="molecule type" value="Genomic_DNA"/>
</dbReference>
<dbReference type="RefSeq" id="WP_117969174.1">
    <property type="nucleotide sequence ID" value="NZ_CATWJF010000015.1"/>
</dbReference>
<dbReference type="InterPro" id="IPR027417">
    <property type="entry name" value="P-loop_NTPase"/>
</dbReference>
<evidence type="ECO:0000313" key="1">
    <source>
        <dbReference type="EMBL" id="RHA20607.1"/>
    </source>
</evidence>
<accession>A0A413RCQ1</accession>
<name>A0A413RCQ1_9FIRM</name>
<sequence>MLKLSPKFKEFILTETKRDFLEGTTAAGKTTVGIFKFMLMVAKSDIKYHVIAGADLGTVEKNVINNERGLLDQFNGLAEYYPKGQGRIGLSHIKYQTPNGEKIIYVCGYDNKARWKKVLGSQQGCVYIDEVNTADMEFLREISHRCKYMMTTSNPDSPDLLVYKEFINHSRPLKKYIKDYPEELLAELNEPEKVGWVHWYFTFYDNASLTEQDIQDKIDAVPVGTKMYKNKIQGLRGKATGLVFSIFDRRHHVITVNEAKEFIRNRSNKEQREWFEIFTSGLDTAYSTKSPDTIAMSFAGITNKGRYILLDERVYNNAEIGTPVAPSDTAKNYYDFLERNRKEWGLAKHTFIDSADAATITELNKFKREHAQCLYVFNAAYKAVKIIDRIILQLGWMNFNDNKDIQPSFLIVENCKEYVKELEKYSWKEEKDQEPEDGNDHMVNSVQYNWIPYRKKIGVIKE</sequence>
<dbReference type="AlphaFoldDB" id="A0A413RCQ1"/>
<gene>
    <name evidence="1" type="ORF">DW944_00110</name>
</gene>
<dbReference type="Gene3D" id="3.30.420.280">
    <property type="match status" value="1"/>
</dbReference>
<dbReference type="Gene3D" id="3.40.50.300">
    <property type="entry name" value="P-loop containing nucleotide triphosphate hydrolases"/>
    <property type="match status" value="1"/>
</dbReference>
<protein>
    <submittedName>
        <fullName evidence="1">Terminase</fullName>
    </submittedName>
</protein>
<reference evidence="1 2" key="1">
    <citation type="submission" date="2018-08" db="EMBL/GenBank/DDBJ databases">
        <title>A genome reference for cultivated species of the human gut microbiota.</title>
        <authorList>
            <person name="Zou Y."/>
            <person name="Xue W."/>
            <person name="Luo G."/>
        </authorList>
    </citation>
    <scope>NUCLEOTIDE SEQUENCE [LARGE SCALE GENOMIC DNA]</scope>
    <source>
        <strain evidence="1 2">AM44-11BH</strain>
    </source>
</reference>
<evidence type="ECO:0000313" key="2">
    <source>
        <dbReference type="Proteomes" id="UP000284779"/>
    </source>
</evidence>
<organism evidence="1 2">
    <name type="scientific">Eubacterium ventriosum</name>
    <dbReference type="NCBI Taxonomy" id="39496"/>
    <lineage>
        <taxon>Bacteria</taxon>
        <taxon>Bacillati</taxon>
        <taxon>Bacillota</taxon>
        <taxon>Clostridia</taxon>
        <taxon>Eubacteriales</taxon>
        <taxon>Eubacteriaceae</taxon>
        <taxon>Eubacterium</taxon>
    </lineage>
</organism>
<keyword evidence="2" id="KW-1185">Reference proteome</keyword>
<dbReference type="Proteomes" id="UP000284779">
    <property type="component" value="Unassembled WGS sequence"/>
</dbReference>
<proteinExistence type="predicted"/>